<keyword evidence="5" id="KW-1185">Reference proteome</keyword>
<dbReference type="Gene3D" id="3.90.25.10">
    <property type="entry name" value="UDP-galactose 4-epimerase, domain 1"/>
    <property type="match status" value="1"/>
</dbReference>
<dbReference type="CDD" id="cd05254">
    <property type="entry name" value="dTDP_HR_like_SDR_e"/>
    <property type="match status" value="1"/>
</dbReference>
<evidence type="ECO:0000313" key="4">
    <source>
        <dbReference type="EMBL" id="MDQ0202664.1"/>
    </source>
</evidence>
<dbReference type="NCBIfam" id="TIGR01214">
    <property type="entry name" value="rmlD"/>
    <property type="match status" value="1"/>
</dbReference>
<dbReference type="EMBL" id="JAUSUE010000002">
    <property type="protein sequence ID" value="MDQ0202664.1"/>
    <property type="molecule type" value="Genomic_DNA"/>
</dbReference>
<keyword evidence="2" id="KW-0521">NADP</keyword>
<comment type="caution">
    <text evidence="4">The sequence shown here is derived from an EMBL/GenBank/DDBJ whole genome shotgun (WGS) entry which is preliminary data.</text>
</comment>
<dbReference type="Proteomes" id="UP001239167">
    <property type="component" value="Unassembled WGS sequence"/>
</dbReference>
<dbReference type="PANTHER" id="PTHR10491">
    <property type="entry name" value="DTDP-4-DEHYDRORHAMNOSE REDUCTASE"/>
    <property type="match status" value="1"/>
</dbReference>
<organism evidence="4 5">
    <name type="scientific">Pectinatus haikarae</name>
    <dbReference type="NCBI Taxonomy" id="349096"/>
    <lineage>
        <taxon>Bacteria</taxon>
        <taxon>Bacillati</taxon>
        <taxon>Bacillota</taxon>
        <taxon>Negativicutes</taxon>
        <taxon>Selenomonadales</taxon>
        <taxon>Selenomonadaceae</taxon>
        <taxon>Pectinatus</taxon>
    </lineage>
</organism>
<dbReference type="SUPFAM" id="SSF51735">
    <property type="entry name" value="NAD(P)-binding Rossmann-fold domains"/>
    <property type="match status" value="1"/>
</dbReference>
<evidence type="ECO:0000256" key="2">
    <source>
        <dbReference type="RuleBase" id="RU364082"/>
    </source>
</evidence>
<comment type="function">
    <text evidence="2">Catalyzes the reduction of dTDP-6-deoxy-L-lyxo-4-hexulose to yield dTDP-L-rhamnose.</text>
</comment>
<comment type="pathway">
    <text evidence="2">Carbohydrate biosynthesis; dTDP-L-rhamnose biosynthesis.</text>
</comment>
<proteinExistence type="inferred from homology"/>
<dbReference type="Pfam" id="PF04321">
    <property type="entry name" value="RmlD_sub_bind"/>
    <property type="match status" value="1"/>
</dbReference>
<feature type="domain" description="RmlD-like substrate binding" evidence="3">
    <location>
        <begin position="1"/>
        <end position="279"/>
    </location>
</feature>
<evidence type="ECO:0000313" key="5">
    <source>
        <dbReference type="Proteomes" id="UP001239167"/>
    </source>
</evidence>
<name>A0ABT9Y688_9FIRM</name>
<accession>A0ABT9Y688</accession>
<protein>
    <recommendedName>
        <fullName evidence="2">dTDP-4-dehydrorhamnose reductase</fullName>
        <ecNumber evidence="2">1.1.1.133</ecNumber>
    </recommendedName>
</protein>
<dbReference type="PANTHER" id="PTHR10491:SF4">
    <property type="entry name" value="METHIONINE ADENOSYLTRANSFERASE 2 SUBUNIT BETA"/>
    <property type="match status" value="1"/>
</dbReference>
<sequence length="283" mass="31933">MKVLVTGCTGQLGFDVCRQLKEKNIEYYGAVRDDFDLRNQAAIVSFIEKIKPDAVIHCAAYTAVDKAEDEPELCRQINVTATRTIAEICKTINAKMLYISTDYVFTGTGDHFQEVNDKKIAVNVYGQSKLDGESAVRNTLKNHFIVRVSWVFGIKGHNFIRTMLNLAQNHSTLRVVNDQIGSPTYTADLAVLLCNMVLSNKYGTYHATNEGICSWKDFAEEIFRQAAVNTAVIGQLSAEYPTKARRPLNSRLSKKSLDDAGFRRLPDWHDALQRYLKEINLEK</sequence>
<evidence type="ECO:0000259" key="3">
    <source>
        <dbReference type="Pfam" id="PF04321"/>
    </source>
</evidence>
<evidence type="ECO:0000256" key="1">
    <source>
        <dbReference type="ARBA" id="ARBA00010944"/>
    </source>
</evidence>
<dbReference type="EC" id="1.1.1.133" evidence="2"/>
<gene>
    <name evidence="4" type="ORF">J2S01_000357</name>
</gene>
<keyword evidence="2" id="KW-0560">Oxidoreductase</keyword>
<reference evidence="4 5" key="1">
    <citation type="submission" date="2023-07" db="EMBL/GenBank/DDBJ databases">
        <title>Genomic Encyclopedia of Type Strains, Phase IV (KMG-IV): sequencing the most valuable type-strain genomes for metagenomic binning, comparative biology and taxonomic classification.</title>
        <authorList>
            <person name="Goeker M."/>
        </authorList>
    </citation>
    <scope>NUCLEOTIDE SEQUENCE [LARGE SCALE GENOMIC DNA]</scope>
    <source>
        <strain evidence="4 5">DSM 16980</strain>
    </source>
</reference>
<dbReference type="InterPro" id="IPR029903">
    <property type="entry name" value="RmlD-like-bd"/>
</dbReference>
<dbReference type="InterPro" id="IPR005913">
    <property type="entry name" value="dTDP_dehydrorham_reduct"/>
</dbReference>
<dbReference type="RefSeq" id="WP_196605318.1">
    <property type="nucleotide sequence ID" value="NZ_CP116940.1"/>
</dbReference>
<dbReference type="Gene3D" id="3.40.50.720">
    <property type="entry name" value="NAD(P)-binding Rossmann-like Domain"/>
    <property type="match status" value="1"/>
</dbReference>
<comment type="similarity">
    <text evidence="1 2">Belongs to the dTDP-4-dehydrorhamnose reductase family.</text>
</comment>
<dbReference type="InterPro" id="IPR036291">
    <property type="entry name" value="NAD(P)-bd_dom_sf"/>
</dbReference>